<dbReference type="Gene3D" id="1.10.8.10">
    <property type="entry name" value="DNA helicase RuvA subunit, C-terminal domain"/>
    <property type="match status" value="1"/>
</dbReference>
<dbReference type="InterPro" id="IPR025642">
    <property type="entry name" value="DUF4342"/>
</dbReference>
<feature type="domain" description="DUF4342" evidence="1">
    <location>
        <begin position="47"/>
        <end position="126"/>
    </location>
</feature>
<dbReference type="Pfam" id="PF14242">
    <property type="entry name" value="DUF4342"/>
    <property type="match status" value="1"/>
</dbReference>
<dbReference type="CDD" id="cd14360">
    <property type="entry name" value="UBA_NAC_like_bac"/>
    <property type="match status" value="1"/>
</dbReference>
<protein>
    <recommendedName>
        <fullName evidence="1">DUF4342 domain-containing protein</fullName>
    </recommendedName>
</protein>
<evidence type="ECO:0000313" key="3">
    <source>
        <dbReference type="Proteomes" id="UP000297597"/>
    </source>
</evidence>
<dbReference type="SUPFAM" id="SSF46934">
    <property type="entry name" value="UBA-like"/>
    <property type="match status" value="1"/>
</dbReference>
<dbReference type="OrthoDB" id="129626at2"/>
<organism evidence="2 3">
    <name type="scientific">Pelotomaculum propionicicum</name>
    <dbReference type="NCBI Taxonomy" id="258475"/>
    <lineage>
        <taxon>Bacteria</taxon>
        <taxon>Bacillati</taxon>
        <taxon>Bacillota</taxon>
        <taxon>Clostridia</taxon>
        <taxon>Eubacteriales</taxon>
        <taxon>Desulfotomaculaceae</taxon>
        <taxon>Pelotomaculum</taxon>
    </lineage>
</organism>
<evidence type="ECO:0000313" key="2">
    <source>
        <dbReference type="EMBL" id="TEB11546.1"/>
    </source>
</evidence>
<sequence>MTSELEKIDLIRARLNVGYKEAKEALEAAGGDVVQALINLEEKSKNTGGRFQAKGQEVFEQIKELVSKGQEYKIKVKQGERTVFEVPASVGALGLLGVLASSEIALIGALGTATAMAKKYTLEFERRSEPDVKTPEI</sequence>
<evidence type="ECO:0000259" key="1">
    <source>
        <dbReference type="Pfam" id="PF14242"/>
    </source>
</evidence>
<dbReference type="RefSeq" id="WP_134213440.1">
    <property type="nucleotide sequence ID" value="NZ_QFFZ01000013.1"/>
</dbReference>
<comment type="caution">
    <text evidence="2">The sequence shown here is derived from an EMBL/GenBank/DDBJ whole genome shotgun (WGS) entry which is preliminary data.</text>
</comment>
<dbReference type="Proteomes" id="UP000297597">
    <property type="component" value="Unassembled WGS sequence"/>
</dbReference>
<dbReference type="EMBL" id="QFFZ01000013">
    <property type="protein sequence ID" value="TEB11546.1"/>
    <property type="molecule type" value="Genomic_DNA"/>
</dbReference>
<gene>
    <name evidence="2" type="ORF">Pmgp_01560</name>
</gene>
<dbReference type="AlphaFoldDB" id="A0A4Y7RRZ4"/>
<proteinExistence type="predicted"/>
<keyword evidence="3" id="KW-1185">Reference proteome</keyword>
<dbReference type="InterPro" id="IPR009060">
    <property type="entry name" value="UBA-like_sf"/>
</dbReference>
<accession>A0A4Y7RRZ4</accession>
<reference evidence="2 3" key="1">
    <citation type="journal article" date="2018" name="Environ. Microbiol.">
        <title>Novel energy conservation strategies and behaviour of Pelotomaculum schinkii driving syntrophic propionate catabolism.</title>
        <authorList>
            <person name="Hidalgo-Ahumada C.A.P."/>
            <person name="Nobu M.K."/>
            <person name="Narihiro T."/>
            <person name="Tamaki H."/>
            <person name="Liu W.T."/>
            <person name="Kamagata Y."/>
            <person name="Stams A.J.M."/>
            <person name="Imachi H."/>
            <person name="Sousa D.Z."/>
        </authorList>
    </citation>
    <scope>NUCLEOTIDE SEQUENCE [LARGE SCALE GENOMIC DNA]</scope>
    <source>
        <strain evidence="2 3">MGP</strain>
    </source>
</reference>
<name>A0A4Y7RRZ4_9FIRM</name>